<evidence type="ECO:0000256" key="6">
    <source>
        <dbReference type="ARBA" id="ARBA00023065"/>
    </source>
</evidence>
<dbReference type="PANTHER" id="PTHR18966">
    <property type="entry name" value="IONOTROPIC GLUTAMATE RECEPTOR"/>
    <property type="match status" value="1"/>
</dbReference>
<keyword evidence="5" id="KW-0175">Coiled coil</keyword>
<dbReference type="InterPro" id="IPR019594">
    <property type="entry name" value="Glu/Gly-bd"/>
</dbReference>
<accession>A0A3P6Q1Z5</accession>
<keyword evidence="10" id="KW-1071">Ligand-gated ion channel</keyword>
<keyword evidence="11" id="KW-0407">Ion channel</keyword>
<evidence type="ECO:0000313" key="14">
    <source>
        <dbReference type="Proteomes" id="UP000282613"/>
    </source>
</evidence>
<keyword evidence="2" id="KW-0813">Transport</keyword>
<dbReference type="AlphaFoldDB" id="A0A3P6Q1Z5"/>
<dbReference type="SMART" id="SM00918">
    <property type="entry name" value="Lig_chan-Glu_bd"/>
    <property type="match status" value="1"/>
</dbReference>
<gene>
    <name evidence="13" type="ORF">TASK_LOCUS2786</name>
</gene>
<sequence length="151" mass="17102">MASMQPPSASKNASLNDYSKTRHGRQRACCTGLTMDLLMELMKDLNFEVELYEVEDRLWGGWTVRRPVCSLLRTLLMQKEGWNGLVRELMDHKADMAITSLKITPNRSEQIDFSVPFLETGITITVALREGAISPTAFLGKMRRFACPFPC</sequence>
<evidence type="ECO:0000256" key="1">
    <source>
        <dbReference type="ARBA" id="ARBA00004141"/>
    </source>
</evidence>
<evidence type="ECO:0000256" key="2">
    <source>
        <dbReference type="ARBA" id="ARBA00022448"/>
    </source>
</evidence>
<evidence type="ECO:0000256" key="7">
    <source>
        <dbReference type="ARBA" id="ARBA00023136"/>
    </source>
</evidence>
<dbReference type="InterPro" id="IPR015683">
    <property type="entry name" value="Ionotropic_Glu_rcpt"/>
</dbReference>
<evidence type="ECO:0000256" key="10">
    <source>
        <dbReference type="ARBA" id="ARBA00023286"/>
    </source>
</evidence>
<keyword evidence="3" id="KW-0812">Transmembrane</keyword>
<comment type="subcellular location">
    <subcellularLocation>
        <location evidence="1">Membrane</location>
        <topology evidence="1">Multi-pass membrane protein</topology>
    </subcellularLocation>
</comment>
<dbReference type="Gene3D" id="3.40.190.10">
    <property type="entry name" value="Periplasmic binding protein-like II"/>
    <property type="match status" value="1"/>
</dbReference>
<organism evidence="13 14">
    <name type="scientific">Taenia asiatica</name>
    <name type="common">Asian tapeworm</name>
    <dbReference type="NCBI Taxonomy" id="60517"/>
    <lineage>
        <taxon>Eukaryota</taxon>
        <taxon>Metazoa</taxon>
        <taxon>Spiralia</taxon>
        <taxon>Lophotrochozoa</taxon>
        <taxon>Platyhelminthes</taxon>
        <taxon>Cestoda</taxon>
        <taxon>Eucestoda</taxon>
        <taxon>Cyclophyllidea</taxon>
        <taxon>Taeniidae</taxon>
        <taxon>Taenia</taxon>
    </lineage>
</organism>
<keyword evidence="6" id="KW-0406">Ion transport</keyword>
<evidence type="ECO:0000256" key="8">
    <source>
        <dbReference type="ARBA" id="ARBA00023170"/>
    </source>
</evidence>
<reference evidence="13 14" key="1">
    <citation type="submission" date="2018-11" db="EMBL/GenBank/DDBJ databases">
        <authorList>
            <consortium name="Pathogen Informatics"/>
        </authorList>
    </citation>
    <scope>NUCLEOTIDE SEQUENCE [LARGE SCALE GENOMIC DNA]</scope>
</reference>
<keyword evidence="9" id="KW-0325">Glycoprotein</keyword>
<keyword evidence="14" id="KW-1185">Reference proteome</keyword>
<evidence type="ECO:0000313" key="13">
    <source>
        <dbReference type="EMBL" id="VDK26161.1"/>
    </source>
</evidence>
<keyword evidence="8" id="KW-0675">Receptor</keyword>
<proteinExistence type="predicted"/>
<evidence type="ECO:0000256" key="4">
    <source>
        <dbReference type="ARBA" id="ARBA00022989"/>
    </source>
</evidence>
<evidence type="ECO:0000256" key="3">
    <source>
        <dbReference type="ARBA" id="ARBA00022692"/>
    </source>
</evidence>
<protein>
    <recommendedName>
        <fullName evidence="12">Ionotropic glutamate receptor L-glutamate and glycine-binding domain-containing protein</fullName>
    </recommendedName>
</protein>
<dbReference type="FunFam" id="3.40.190.10:FF:000078">
    <property type="entry name" value="glutamate receptor ionotropic, NMDA 3B"/>
    <property type="match status" value="1"/>
</dbReference>
<dbReference type="Pfam" id="PF10613">
    <property type="entry name" value="Lig_chan-Glu_bd"/>
    <property type="match status" value="1"/>
</dbReference>
<feature type="domain" description="Ionotropic glutamate receptor L-glutamate and glycine-binding" evidence="12">
    <location>
        <begin position="15"/>
        <end position="91"/>
    </location>
</feature>
<dbReference type="GO" id="GO:0043226">
    <property type="term" value="C:organelle"/>
    <property type="evidence" value="ECO:0007669"/>
    <property type="project" value="UniProtKB-ARBA"/>
</dbReference>
<evidence type="ECO:0000256" key="11">
    <source>
        <dbReference type="ARBA" id="ARBA00023303"/>
    </source>
</evidence>
<dbReference type="OrthoDB" id="5984008at2759"/>
<dbReference type="EMBL" id="UYRS01003064">
    <property type="protein sequence ID" value="VDK26161.1"/>
    <property type="molecule type" value="Genomic_DNA"/>
</dbReference>
<evidence type="ECO:0000259" key="12">
    <source>
        <dbReference type="SMART" id="SM00918"/>
    </source>
</evidence>
<dbReference type="GO" id="GO:0005886">
    <property type="term" value="C:plasma membrane"/>
    <property type="evidence" value="ECO:0007669"/>
    <property type="project" value="UniProtKB-ARBA"/>
</dbReference>
<name>A0A3P6Q1Z5_TAEAS</name>
<evidence type="ECO:0000256" key="5">
    <source>
        <dbReference type="ARBA" id="ARBA00023054"/>
    </source>
</evidence>
<evidence type="ECO:0000256" key="9">
    <source>
        <dbReference type="ARBA" id="ARBA00023180"/>
    </source>
</evidence>
<dbReference type="GO" id="GO:0015276">
    <property type="term" value="F:ligand-gated monoatomic ion channel activity"/>
    <property type="evidence" value="ECO:0007669"/>
    <property type="project" value="InterPro"/>
</dbReference>
<keyword evidence="7" id="KW-0472">Membrane</keyword>
<keyword evidence="4" id="KW-1133">Transmembrane helix</keyword>
<dbReference type="Proteomes" id="UP000282613">
    <property type="component" value="Unassembled WGS sequence"/>
</dbReference>
<dbReference type="SUPFAM" id="SSF53850">
    <property type="entry name" value="Periplasmic binding protein-like II"/>
    <property type="match status" value="1"/>
</dbReference>